<dbReference type="PANTHER" id="PTHR42693:SF53">
    <property type="entry name" value="ENDO-4-O-SULFATASE"/>
    <property type="match status" value="1"/>
</dbReference>
<dbReference type="InterPro" id="IPR036514">
    <property type="entry name" value="SGNH_hydro_sf"/>
</dbReference>
<evidence type="ECO:0000256" key="2">
    <source>
        <dbReference type="ARBA" id="ARBA00022801"/>
    </source>
</evidence>
<keyword evidence="4" id="KW-0732">Signal</keyword>
<evidence type="ECO:0000256" key="3">
    <source>
        <dbReference type="SAM" id="MobiDB-lite"/>
    </source>
</evidence>
<name>A0ABY1QHG5_9BACT</name>
<dbReference type="Pfam" id="PF00884">
    <property type="entry name" value="Sulfatase"/>
    <property type="match status" value="1"/>
</dbReference>
<protein>
    <submittedName>
        <fullName evidence="7">Arylsulfatase A</fullName>
    </submittedName>
</protein>
<proteinExistence type="inferred from homology"/>
<feature type="domain" description="Sulfatase N-terminal" evidence="5">
    <location>
        <begin position="295"/>
        <end position="658"/>
    </location>
</feature>
<evidence type="ECO:0000256" key="1">
    <source>
        <dbReference type="ARBA" id="ARBA00008779"/>
    </source>
</evidence>
<dbReference type="CDD" id="cd16143">
    <property type="entry name" value="ARS_like"/>
    <property type="match status" value="1"/>
</dbReference>
<evidence type="ECO:0000313" key="8">
    <source>
        <dbReference type="Proteomes" id="UP001158067"/>
    </source>
</evidence>
<dbReference type="SUPFAM" id="SSF53649">
    <property type="entry name" value="Alkaline phosphatase-like"/>
    <property type="match status" value="1"/>
</dbReference>
<dbReference type="Gene3D" id="3.40.720.10">
    <property type="entry name" value="Alkaline Phosphatase, subunit A"/>
    <property type="match status" value="1"/>
</dbReference>
<evidence type="ECO:0000313" key="7">
    <source>
        <dbReference type="EMBL" id="SMP69387.1"/>
    </source>
</evidence>
<dbReference type="Gene3D" id="3.40.50.1110">
    <property type="entry name" value="SGNH hydrolase"/>
    <property type="match status" value="1"/>
</dbReference>
<dbReference type="EMBL" id="FXUG01000012">
    <property type="protein sequence ID" value="SMP69387.1"/>
    <property type="molecule type" value="Genomic_DNA"/>
</dbReference>
<gene>
    <name evidence="7" type="ORF">SAMN06265222_11225</name>
</gene>
<dbReference type="Proteomes" id="UP001158067">
    <property type="component" value="Unassembled WGS sequence"/>
</dbReference>
<evidence type="ECO:0000259" key="6">
    <source>
        <dbReference type="Pfam" id="PF03629"/>
    </source>
</evidence>
<dbReference type="InterPro" id="IPR005181">
    <property type="entry name" value="SASA"/>
</dbReference>
<evidence type="ECO:0000259" key="5">
    <source>
        <dbReference type="Pfam" id="PF00884"/>
    </source>
</evidence>
<evidence type="ECO:0000256" key="4">
    <source>
        <dbReference type="SAM" id="SignalP"/>
    </source>
</evidence>
<accession>A0ABY1QHG5</accession>
<feature type="chain" id="PRO_5047507688" evidence="4">
    <location>
        <begin position="25"/>
        <end position="784"/>
    </location>
</feature>
<comment type="caution">
    <text evidence="7">The sequence shown here is derived from an EMBL/GenBank/DDBJ whole genome shotgun (WGS) entry which is preliminary data.</text>
</comment>
<keyword evidence="2" id="KW-0378">Hydrolase</keyword>
<dbReference type="Gene3D" id="3.30.1120.10">
    <property type="match status" value="1"/>
</dbReference>
<feature type="region of interest" description="Disordered" evidence="3">
    <location>
        <begin position="765"/>
        <end position="784"/>
    </location>
</feature>
<dbReference type="InterPro" id="IPR050738">
    <property type="entry name" value="Sulfatase"/>
</dbReference>
<dbReference type="InterPro" id="IPR017850">
    <property type="entry name" value="Alkaline_phosphatase_core_sf"/>
</dbReference>
<reference evidence="7 8" key="1">
    <citation type="submission" date="2017-05" db="EMBL/GenBank/DDBJ databases">
        <authorList>
            <person name="Varghese N."/>
            <person name="Submissions S."/>
        </authorList>
    </citation>
    <scope>NUCLEOTIDE SEQUENCE [LARGE SCALE GENOMIC DNA]</scope>
    <source>
        <strain evidence="7 8">DSM 25457</strain>
    </source>
</reference>
<dbReference type="Pfam" id="PF03629">
    <property type="entry name" value="SASA"/>
    <property type="match status" value="1"/>
</dbReference>
<feature type="signal peptide" evidence="4">
    <location>
        <begin position="1"/>
        <end position="24"/>
    </location>
</feature>
<organism evidence="7 8">
    <name type="scientific">Neorhodopirellula lusitana</name>
    <dbReference type="NCBI Taxonomy" id="445327"/>
    <lineage>
        <taxon>Bacteria</taxon>
        <taxon>Pseudomonadati</taxon>
        <taxon>Planctomycetota</taxon>
        <taxon>Planctomycetia</taxon>
        <taxon>Pirellulales</taxon>
        <taxon>Pirellulaceae</taxon>
        <taxon>Neorhodopirellula</taxon>
    </lineage>
</organism>
<dbReference type="SUPFAM" id="SSF52266">
    <property type="entry name" value="SGNH hydrolase"/>
    <property type="match status" value="1"/>
</dbReference>
<feature type="domain" description="Sialate O-acetylesterase" evidence="6">
    <location>
        <begin position="27"/>
        <end position="270"/>
    </location>
</feature>
<sequence length="784" mass="86657">MICSRLLCLTLVTLAGLPTCSAFADHYDVYLLAGQSNMDGRGTVSDLTDQQRKPNDDAIIYYRNLPTTSDGWQPLAPGFSIPPKYKEGLPSPTFGPEIGFAAKMLKASPDTKLALIKGSKGGTNLRADWKPGNQDDIESQGPRYRDFIETIRLATDDLTKRGDTFTIRCLLWHQGESDSKTNSKKHQERLEELITRLREDVKVADLPAVVGEVYDNGKRDKVRAAIQAVGTNGDHTGFVSAEGLTTWDAGTHFDAASQLELGKRFADAVTKVVRKQATPDIELVSKQPNSRKSQPNVLFILADDLGYGDLGCYNPTSRIPTPNLDRLAQQGMRFTDAHSPCTVCTPTRYSLMTGQMAFRVPNGGRVFSGAGGPSLIAPDKLTLPKMLRDIGYSTACFGKWHIGLTFYDEAGEPIHDGSPESIQRIDFGRDIVGGPLDCGFDQFFGTACCPTTDWLYAYIDGKQIPVPPTSKLDKSKLPQHPYSNDNRIGYVAPDFDLEEVDMKFLEKSQRYLKEHVAKTPNQPFFLLHSAQAVHLPSFPGNAFKGKTDSGPHGDFIFELDWVVGELMKTLDELNLSDNTIVMFSSDNGPEVPTIYHMRKDYDHDGAHPWRGVKRDNWEGGHRVPFLVRWPGKVPANSTSTQLTSLTDVMATVAEITDVSLPNDAAEDSFSMLPAILDQDGGKPIRPYILQQGFRGKDSLAIRHGKWKLLNHKGSGGNNYDQPMLKQYDLPSDVSDENGSLYDLEADPGETKNLILEAPEVAEQLRSQLEKSIQNGRSSPARTER</sequence>
<dbReference type="InterPro" id="IPR000917">
    <property type="entry name" value="Sulfatase_N"/>
</dbReference>
<keyword evidence="8" id="KW-1185">Reference proteome</keyword>
<dbReference type="PANTHER" id="PTHR42693">
    <property type="entry name" value="ARYLSULFATASE FAMILY MEMBER"/>
    <property type="match status" value="1"/>
</dbReference>
<comment type="similarity">
    <text evidence="1">Belongs to the sulfatase family.</text>
</comment>